<gene>
    <name evidence="2" type="ORF">XA68_12087</name>
</gene>
<sequence>MAPETPKAASSRLLTMKFMQRSVASASESASQEGKTSSKKRKHGYSSEQGRADSKIDEALIQTALENQEAARQAALAKHTAADSHWKLEDKWNVVKGQGSTTKQLNVVYVGYGDIDSSLESGDTEEAPAKGRTSTRQDKKVGGQLDEPQNDQTDDESDNSSLDGSETRRKRKDRHDSDASSSQDRSRTSETGTKACRGGRANAAKPLGRCYYRSPYVGPSTTKDASAGTKARPGRFIRREMVGPVTSVRTCDSYPCLFPQCSRRSLKKVCAKWRLRLGCGKHPMTGCKRDYVSHPGVVAVDPWARGRCD</sequence>
<accession>A0A2A9PDN9</accession>
<feature type="compositionally biased region" description="Acidic residues" evidence="1">
    <location>
        <begin position="148"/>
        <end position="158"/>
    </location>
</feature>
<evidence type="ECO:0000313" key="3">
    <source>
        <dbReference type="Proteomes" id="UP000037136"/>
    </source>
</evidence>
<feature type="region of interest" description="Disordered" evidence="1">
    <location>
        <begin position="116"/>
        <end position="200"/>
    </location>
</feature>
<reference evidence="2 3" key="2">
    <citation type="journal article" date="2017" name="Sci. Rep.">
        <title>Ant-infecting Ophiocordyceps genomes reveal a high diversity of potential behavioral manipulation genes and a possible major role for enterotoxins.</title>
        <authorList>
            <person name="de Bekker C."/>
            <person name="Ohm R.A."/>
            <person name="Evans H.C."/>
            <person name="Brachmann A."/>
            <person name="Hughes D.P."/>
        </authorList>
    </citation>
    <scope>NUCLEOTIDE SEQUENCE [LARGE SCALE GENOMIC DNA]</scope>
    <source>
        <strain evidence="2 3">SC16a</strain>
    </source>
</reference>
<dbReference type="Proteomes" id="UP000037136">
    <property type="component" value="Unassembled WGS sequence"/>
</dbReference>
<evidence type="ECO:0000256" key="1">
    <source>
        <dbReference type="SAM" id="MobiDB-lite"/>
    </source>
</evidence>
<dbReference type="EMBL" id="LAZP02000185">
    <property type="protein sequence ID" value="PFH59625.1"/>
    <property type="molecule type" value="Genomic_DNA"/>
</dbReference>
<evidence type="ECO:0000313" key="2">
    <source>
        <dbReference type="EMBL" id="PFH59625.1"/>
    </source>
</evidence>
<feature type="region of interest" description="Disordered" evidence="1">
    <location>
        <begin position="21"/>
        <end position="57"/>
    </location>
</feature>
<dbReference type="AlphaFoldDB" id="A0A2A9PDN9"/>
<organism evidence="2 3">
    <name type="scientific">Ophiocordyceps unilateralis</name>
    <name type="common">Zombie-ant fungus</name>
    <name type="synonym">Torrubia unilateralis</name>
    <dbReference type="NCBI Taxonomy" id="268505"/>
    <lineage>
        <taxon>Eukaryota</taxon>
        <taxon>Fungi</taxon>
        <taxon>Dikarya</taxon>
        <taxon>Ascomycota</taxon>
        <taxon>Pezizomycotina</taxon>
        <taxon>Sordariomycetes</taxon>
        <taxon>Hypocreomycetidae</taxon>
        <taxon>Hypocreales</taxon>
        <taxon>Ophiocordycipitaceae</taxon>
        <taxon>Ophiocordyceps</taxon>
    </lineage>
</organism>
<feature type="compositionally biased region" description="Low complexity" evidence="1">
    <location>
        <begin position="22"/>
        <end position="31"/>
    </location>
</feature>
<feature type="compositionally biased region" description="Basic and acidic residues" evidence="1">
    <location>
        <begin position="174"/>
        <end position="188"/>
    </location>
</feature>
<reference evidence="2 3" key="1">
    <citation type="journal article" date="2015" name="BMC Genomics">
        <title>Gene expression during zombie ant biting behavior reflects the complexity underlying fungal parasitic behavioral manipulation.</title>
        <authorList>
            <person name="de Bekker C."/>
            <person name="Ohm R.A."/>
            <person name="Loreto R.G."/>
            <person name="Sebastian A."/>
            <person name="Albert I."/>
            <person name="Merrow M."/>
            <person name="Brachmann A."/>
            <person name="Hughes D.P."/>
        </authorList>
    </citation>
    <scope>NUCLEOTIDE SEQUENCE [LARGE SCALE GENOMIC DNA]</scope>
    <source>
        <strain evidence="2 3">SC16a</strain>
    </source>
</reference>
<name>A0A2A9PDN9_OPHUN</name>
<dbReference type="STRING" id="268505.A0A2A9PDN9"/>
<keyword evidence="3" id="KW-1185">Reference proteome</keyword>
<protein>
    <submittedName>
        <fullName evidence="2">Uncharacterized protein</fullName>
    </submittedName>
</protein>
<proteinExistence type="predicted"/>
<comment type="caution">
    <text evidence="2">The sequence shown here is derived from an EMBL/GenBank/DDBJ whole genome shotgun (WGS) entry which is preliminary data.</text>
</comment>
<dbReference type="OrthoDB" id="427960at2759"/>